<dbReference type="EMBL" id="QREG01000024">
    <property type="protein sequence ID" value="RED93620.1"/>
    <property type="molecule type" value="Genomic_DNA"/>
</dbReference>
<evidence type="ECO:0000313" key="1">
    <source>
        <dbReference type="EMBL" id="RED93620.1"/>
    </source>
</evidence>
<accession>A0A3D9KXF3</accession>
<dbReference type="Proteomes" id="UP000256779">
    <property type="component" value="Unassembled WGS sequence"/>
</dbReference>
<organism evidence="1 2">
    <name type="scientific">Marinoscillum furvescens DSM 4134</name>
    <dbReference type="NCBI Taxonomy" id="1122208"/>
    <lineage>
        <taxon>Bacteria</taxon>
        <taxon>Pseudomonadati</taxon>
        <taxon>Bacteroidota</taxon>
        <taxon>Cytophagia</taxon>
        <taxon>Cytophagales</taxon>
        <taxon>Reichenbachiellaceae</taxon>
        <taxon>Marinoscillum</taxon>
    </lineage>
</organism>
<keyword evidence="2" id="KW-1185">Reference proteome</keyword>
<protein>
    <submittedName>
        <fullName evidence="1">Uncharacterized protein</fullName>
    </submittedName>
</protein>
<evidence type="ECO:0000313" key="2">
    <source>
        <dbReference type="Proteomes" id="UP000256779"/>
    </source>
</evidence>
<proteinExistence type="predicted"/>
<reference evidence="1 2" key="1">
    <citation type="submission" date="2018-07" db="EMBL/GenBank/DDBJ databases">
        <title>Genomic Encyclopedia of Type Strains, Phase IV (KMG-IV): sequencing the most valuable type-strain genomes for metagenomic binning, comparative biology and taxonomic classification.</title>
        <authorList>
            <person name="Goeker M."/>
        </authorList>
    </citation>
    <scope>NUCLEOTIDE SEQUENCE [LARGE SCALE GENOMIC DNA]</scope>
    <source>
        <strain evidence="1 2">DSM 4134</strain>
    </source>
</reference>
<comment type="caution">
    <text evidence="1">The sequence shown here is derived from an EMBL/GenBank/DDBJ whole genome shotgun (WGS) entry which is preliminary data.</text>
</comment>
<name>A0A3D9KXF3_MARFU</name>
<dbReference type="AlphaFoldDB" id="A0A3D9KXF3"/>
<gene>
    <name evidence="1" type="ORF">C7460_12430</name>
</gene>
<sequence>MSVPDQTSWGINEITLIDESGFYTFVPRKEQDTNSPVAIGHPDFSYPGVEMLDSALKTKK</sequence>